<dbReference type="InterPro" id="IPR007016">
    <property type="entry name" value="O-antigen_ligase-rel_domated"/>
</dbReference>
<feature type="domain" description="O-antigen ligase-related" evidence="6">
    <location>
        <begin position="274"/>
        <end position="417"/>
    </location>
</feature>
<evidence type="ECO:0000313" key="8">
    <source>
        <dbReference type="Proteomes" id="UP000001283"/>
    </source>
</evidence>
<dbReference type="InterPro" id="IPR051533">
    <property type="entry name" value="WaaL-like"/>
</dbReference>
<sequence length="482" mass="53835">MNSILKLNKFLIFTFILGLFSIIGVTSAVQPNLALLFMAAFIGFIFFVFLLKNPIKLLLIATVFLPFTSVISIVVLGAKLSIPDALVLFLGLILLVRGLFKTNKFSLTREHKRVIISYVSLLIFSLLFSILCFYKVKGNSIMLPSWTNSYNSVLIGSIVANFRLIVPLILLVAVPLLVKNETDLHTILKHFIVGSFVSTCYGIYEFAVKTAGLGFSYLLPGHAQGILFFGDGKVRLSGTFGEPSYFAGFIVLSIFICVYAKKLRVLPNLVLNIMVLLHLIVLLFTYSTGGYLALLVGTLVYLFYSGKVKFFVSVYFLALLAIMLVLFVPTVSEVVQKPFDTSTGQRGSSTDRSNTAKAAINMFKDSPVYGIGYGNFGFLYNDYRPETAIYKTTPSIANNVYADFISSYGLIGLSLLLVIFVQFKRSLKKIRIHSRTEYPFFIGAVFSILVVYMAYPTFSYAFQWIFYSILLIRPNLLKNPTN</sequence>
<name>A0A8D3X4Q3_PRIMW</name>
<dbReference type="AlphaFoldDB" id="A0A8D3X4Q3"/>
<evidence type="ECO:0000259" key="6">
    <source>
        <dbReference type="Pfam" id="PF04932"/>
    </source>
</evidence>
<feature type="transmembrane region" description="Helical" evidence="5">
    <location>
        <begin position="435"/>
        <end position="455"/>
    </location>
</feature>
<keyword evidence="2 5" id="KW-0812">Transmembrane</keyword>
<keyword evidence="4 5" id="KW-0472">Membrane</keyword>
<protein>
    <submittedName>
        <fullName evidence="7">O-antigen polymerase</fullName>
    </submittedName>
</protein>
<dbReference type="Proteomes" id="UP000001283">
    <property type="component" value="Chromosome"/>
</dbReference>
<dbReference type="PANTHER" id="PTHR37422">
    <property type="entry name" value="TEICHURONIC ACID BIOSYNTHESIS PROTEIN TUAE"/>
    <property type="match status" value="1"/>
</dbReference>
<evidence type="ECO:0000256" key="4">
    <source>
        <dbReference type="ARBA" id="ARBA00023136"/>
    </source>
</evidence>
<keyword evidence="3 5" id="KW-1133">Transmembrane helix</keyword>
<feature type="transmembrane region" description="Helical" evidence="5">
    <location>
        <begin position="244"/>
        <end position="261"/>
    </location>
</feature>
<evidence type="ECO:0000256" key="1">
    <source>
        <dbReference type="ARBA" id="ARBA00004141"/>
    </source>
</evidence>
<evidence type="ECO:0000313" key="7">
    <source>
        <dbReference type="EMBL" id="AEN91004.1"/>
    </source>
</evidence>
<proteinExistence type="predicted"/>
<dbReference type="GO" id="GO:0016020">
    <property type="term" value="C:membrane"/>
    <property type="evidence" value="ECO:0007669"/>
    <property type="project" value="UniProtKB-SubCell"/>
</dbReference>
<feature type="transmembrane region" description="Helical" evidence="5">
    <location>
        <begin position="33"/>
        <end position="51"/>
    </location>
</feature>
<gene>
    <name evidence="7" type="ORF">BMWSH_4125</name>
</gene>
<evidence type="ECO:0000256" key="3">
    <source>
        <dbReference type="ARBA" id="ARBA00022989"/>
    </source>
</evidence>
<feature type="transmembrane region" description="Helical" evidence="5">
    <location>
        <begin position="404"/>
        <end position="423"/>
    </location>
</feature>
<feature type="transmembrane region" description="Helical" evidence="5">
    <location>
        <begin position="58"/>
        <end position="79"/>
    </location>
</feature>
<dbReference type="EMBL" id="CP003017">
    <property type="protein sequence ID" value="AEN91004.1"/>
    <property type="molecule type" value="Genomic_DNA"/>
</dbReference>
<feature type="transmembrane region" description="Helical" evidence="5">
    <location>
        <begin position="273"/>
        <end position="303"/>
    </location>
</feature>
<reference evidence="7 8" key="1">
    <citation type="journal article" date="2011" name="J. Bacteriol.">
        <title>Complete genome sequence of the industrial strain Bacillus megaterium WSH-002.</title>
        <authorList>
            <person name="Liu L."/>
            <person name="Li Y."/>
            <person name="Zhang J."/>
            <person name="Zou W."/>
            <person name="Zhou Z."/>
            <person name="Liu J."/>
            <person name="Li X."/>
            <person name="Wang L."/>
            <person name="Chen J."/>
        </authorList>
    </citation>
    <scope>NUCLEOTIDE SEQUENCE [LARGE SCALE GENOMIC DNA]</scope>
    <source>
        <strain evidence="7 8">WSH-002</strain>
    </source>
</reference>
<comment type="subcellular location">
    <subcellularLocation>
        <location evidence="1">Membrane</location>
        <topology evidence="1">Multi-pass membrane protein</topology>
    </subcellularLocation>
</comment>
<feature type="transmembrane region" description="Helical" evidence="5">
    <location>
        <begin position="154"/>
        <end position="178"/>
    </location>
</feature>
<evidence type="ECO:0000256" key="2">
    <source>
        <dbReference type="ARBA" id="ARBA00022692"/>
    </source>
</evidence>
<dbReference type="PANTHER" id="PTHR37422:SF13">
    <property type="entry name" value="LIPOPOLYSACCHARIDE BIOSYNTHESIS PROTEIN PA4999-RELATED"/>
    <property type="match status" value="1"/>
</dbReference>
<dbReference type="RefSeq" id="WP_014461203.1">
    <property type="nucleotide sequence ID" value="NC_017138.1"/>
</dbReference>
<dbReference type="Pfam" id="PF04932">
    <property type="entry name" value="Wzy_C"/>
    <property type="match status" value="1"/>
</dbReference>
<feature type="transmembrane region" description="Helical" evidence="5">
    <location>
        <begin position="85"/>
        <end position="102"/>
    </location>
</feature>
<feature type="transmembrane region" description="Helical" evidence="5">
    <location>
        <begin position="190"/>
        <end position="208"/>
    </location>
</feature>
<accession>A0A8D3X4Q3</accession>
<feature type="transmembrane region" description="Helical" evidence="5">
    <location>
        <begin position="310"/>
        <end position="331"/>
    </location>
</feature>
<evidence type="ECO:0000256" key="5">
    <source>
        <dbReference type="SAM" id="Phobius"/>
    </source>
</evidence>
<feature type="transmembrane region" description="Helical" evidence="5">
    <location>
        <begin position="7"/>
        <end position="27"/>
    </location>
</feature>
<feature type="transmembrane region" description="Helical" evidence="5">
    <location>
        <begin position="114"/>
        <end position="134"/>
    </location>
</feature>
<dbReference type="KEGG" id="bmh:BMWSH_4125"/>
<organism evidence="7 8">
    <name type="scientific">Priestia megaterium (strain WSH-002)</name>
    <name type="common">Bacillus megaterium</name>
    <dbReference type="NCBI Taxonomy" id="1006007"/>
    <lineage>
        <taxon>Bacteria</taxon>
        <taxon>Bacillati</taxon>
        <taxon>Bacillota</taxon>
        <taxon>Bacilli</taxon>
        <taxon>Bacillales</taxon>
        <taxon>Bacillaceae</taxon>
        <taxon>Priestia</taxon>
    </lineage>
</organism>